<sequence>MRETTIRLTDKDKEFLNNRWKARGCTTRDPRDLLIKASRYLLTPYLEKQISHGGYIPANVLTLWKENKIIKFKNNSVYVSLQQKQTISKQTIIDLVEKEEIIFRSISLQTLNRCVGALRAERVEREAVEAFAHALGVVDIFSLEAFRNDRDRARGEIFQDILVQKFNYRKTIREIGKLSAYQNRVQIYRLSSPCKIHGMWLIKRVENEIKNRSRLDKLIKILTILPQSFDISSSYLYNKLNEELKRRNLASALRDSNIIMMISVRETDRYNPEDLQKIIIQEFWEQQKSSLDRTRQLPGFFLVFLLDECNYFTRLGDHELSRSIPDLSPDPEFCQYDIEEIFIELGSAFQDPNTWDTGKVSSLFQNRETINPETTLQTLCDRINLDYRETRQWLLN</sequence>
<evidence type="ECO:0000313" key="2">
    <source>
        <dbReference type="Proteomes" id="UP001328733"/>
    </source>
</evidence>
<comment type="caution">
    <text evidence="1">The sequence shown here is derived from an EMBL/GenBank/DDBJ whole genome shotgun (WGS) entry which is preliminary data.</text>
</comment>
<reference evidence="1 2" key="1">
    <citation type="submission" date="2024-01" db="EMBL/GenBank/DDBJ databases">
        <title>Genomic insights into the taxonomy and metabolism of the cyanobacterium Pannus brasiliensis CCIBt3594.</title>
        <authorList>
            <person name="Machado M."/>
            <person name="Botero N.B."/>
            <person name="Andreote A.P.D."/>
            <person name="Feitosa A.M.T."/>
            <person name="Popin R."/>
            <person name="Sivonen K."/>
            <person name="Fiore M.F."/>
        </authorList>
    </citation>
    <scope>NUCLEOTIDE SEQUENCE [LARGE SCALE GENOMIC DNA]</scope>
    <source>
        <strain evidence="1 2">CCIBt3594</strain>
    </source>
</reference>
<protein>
    <submittedName>
        <fullName evidence="1">Uncharacterized protein</fullName>
    </submittedName>
</protein>
<organism evidence="1 2">
    <name type="scientific">Pannus brasiliensis CCIBt3594</name>
    <dbReference type="NCBI Taxonomy" id="1427578"/>
    <lineage>
        <taxon>Bacteria</taxon>
        <taxon>Bacillati</taxon>
        <taxon>Cyanobacteriota</taxon>
        <taxon>Cyanophyceae</taxon>
        <taxon>Oscillatoriophycideae</taxon>
        <taxon>Chroococcales</taxon>
        <taxon>Microcystaceae</taxon>
        <taxon>Pannus</taxon>
    </lineage>
</organism>
<gene>
    <name evidence="1" type="ORF">V0288_12665</name>
</gene>
<evidence type="ECO:0000313" key="1">
    <source>
        <dbReference type="EMBL" id="MEG3437973.1"/>
    </source>
</evidence>
<accession>A0AAW9QWC0</accession>
<dbReference type="Proteomes" id="UP001328733">
    <property type="component" value="Unassembled WGS sequence"/>
</dbReference>
<dbReference type="AlphaFoldDB" id="A0AAW9QWC0"/>
<keyword evidence="2" id="KW-1185">Reference proteome</keyword>
<dbReference type="EMBL" id="JBAFSM010000022">
    <property type="protein sequence ID" value="MEG3437973.1"/>
    <property type="molecule type" value="Genomic_DNA"/>
</dbReference>
<proteinExistence type="predicted"/>
<dbReference type="RefSeq" id="WP_332865456.1">
    <property type="nucleotide sequence ID" value="NZ_JBAFSM010000022.1"/>
</dbReference>
<name>A0AAW9QWC0_9CHRO</name>